<dbReference type="RefSeq" id="XP_017974482.1">
    <property type="nucleotide sequence ID" value="XM_018118993.1"/>
</dbReference>
<reference evidence="2" key="2">
    <citation type="submission" date="2025-08" db="UniProtKB">
        <authorList>
            <consortium name="RefSeq"/>
        </authorList>
    </citation>
    <scope>IDENTIFICATION</scope>
</reference>
<dbReference type="PANTHER" id="PTHR46148:SF60">
    <property type="entry name" value="CHROMO DOMAIN-CONTAINING PROTEIN"/>
    <property type="match status" value="1"/>
</dbReference>
<evidence type="ECO:0000313" key="1">
    <source>
        <dbReference type="Proteomes" id="UP000694886"/>
    </source>
</evidence>
<gene>
    <name evidence="2" type="primary">LOC108661563</name>
</gene>
<dbReference type="PANTHER" id="PTHR46148">
    <property type="entry name" value="CHROMO DOMAIN-CONTAINING PROTEIN"/>
    <property type="match status" value="1"/>
</dbReference>
<evidence type="ECO:0000313" key="2">
    <source>
        <dbReference type="RefSeq" id="XP_017974482.1"/>
    </source>
</evidence>
<dbReference type="GeneID" id="108661563"/>
<dbReference type="AlphaFoldDB" id="A0AB32W507"/>
<name>A0AB32W507_THECC</name>
<sequence>MAPFEALYGQKCRSPIGWLKVGERKLLGPKLVQDAIEKIRVIHQRMLSAQSRQKSYADNRWRDLEFRVGIMYFLRSHQQKRKYNPDPSHIIRYETIQLRDDLTYEEQPMAILDRQVKKLYSEDVASVKVLWQNHTSEEIRRQLKLRLRSPRRFFSLGPWMVGGDFNAIVSVAERLNGAPPYGGSMEDFATMLLDCGLLDAGFEGKNFT</sequence>
<reference evidence="1" key="1">
    <citation type="journal article" date="1997" name="Nucleic Acids Res.">
        <title>tRNAscan-SE: a program for improved detection of transfer RNA genes in genomic sequence.</title>
        <authorList>
            <person name="Lowe T.M."/>
            <person name="Eddy S.R."/>
        </authorList>
    </citation>
    <scope>NUCLEOTIDE SEQUENCE [LARGE SCALE GENOMIC DNA]</scope>
    <source>
        <strain evidence="1">r\B97-61/B2</strain>
    </source>
</reference>
<proteinExistence type="predicted"/>
<accession>A0AB32W507</accession>
<organism evidence="1 2">
    <name type="scientific">Theobroma cacao</name>
    <name type="common">Cacao</name>
    <name type="synonym">Cocoa</name>
    <dbReference type="NCBI Taxonomy" id="3641"/>
    <lineage>
        <taxon>Eukaryota</taxon>
        <taxon>Viridiplantae</taxon>
        <taxon>Streptophyta</taxon>
        <taxon>Embryophyta</taxon>
        <taxon>Tracheophyta</taxon>
        <taxon>Spermatophyta</taxon>
        <taxon>Magnoliopsida</taxon>
        <taxon>eudicotyledons</taxon>
        <taxon>Gunneridae</taxon>
        <taxon>Pentapetalae</taxon>
        <taxon>rosids</taxon>
        <taxon>malvids</taxon>
        <taxon>Malvales</taxon>
        <taxon>Malvaceae</taxon>
        <taxon>Byttnerioideae</taxon>
        <taxon>Theobroma</taxon>
    </lineage>
</organism>
<dbReference type="Proteomes" id="UP000694886">
    <property type="component" value="Chromosome 4"/>
</dbReference>
<protein>
    <submittedName>
        <fullName evidence="2">Uncharacterized protein LOC108661563</fullName>
    </submittedName>
</protein>
<dbReference type="KEGG" id="tcc:108661563"/>
<dbReference type="Gramene" id="Tc04v2_t005480.1">
    <property type="protein sequence ID" value="Tc04v2_p005480.1"/>
    <property type="gene ID" value="Tc04v2_g005480"/>
</dbReference>